<evidence type="ECO:0000313" key="1">
    <source>
        <dbReference type="EMBL" id="MCD5312777.1"/>
    </source>
</evidence>
<reference evidence="1" key="1">
    <citation type="submission" date="2021-11" db="EMBL/GenBank/DDBJ databases">
        <title>Streptomyces corallinus and Kineosporia corallina sp. nov., two new coral-derived marine actinobacteria.</title>
        <authorList>
            <person name="Buangrab K."/>
            <person name="Sutthacheep M."/>
            <person name="Yeemin T."/>
            <person name="Harunari E."/>
            <person name="Igarashi Y."/>
            <person name="Sripreechasak P."/>
            <person name="Kanchanasin P."/>
            <person name="Tanasupawat S."/>
            <person name="Phongsopitanun W."/>
        </authorList>
    </citation>
    <scope>NUCLEOTIDE SEQUENCE</scope>
    <source>
        <strain evidence="1">JCM 31032</strain>
    </source>
</reference>
<evidence type="ECO:0000313" key="2">
    <source>
        <dbReference type="Proteomes" id="UP001138997"/>
    </source>
</evidence>
<dbReference type="PROSITE" id="PS51257">
    <property type="entry name" value="PROKAR_LIPOPROTEIN"/>
    <property type="match status" value="1"/>
</dbReference>
<keyword evidence="2" id="KW-1185">Reference proteome</keyword>
<dbReference type="EMBL" id="JAJOMB010000009">
    <property type="protein sequence ID" value="MCD5312777.1"/>
    <property type="molecule type" value="Genomic_DNA"/>
</dbReference>
<dbReference type="Proteomes" id="UP001138997">
    <property type="component" value="Unassembled WGS sequence"/>
</dbReference>
<comment type="caution">
    <text evidence="1">The sequence shown here is derived from an EMBL/GenBank/DDBJ whole genome shotgun (WGS) entry which is preliminary data.</text>
</comment>
<protein>
    <recommendedName>
        <fullName evidence="3">DUF4292 domain-containing protein</fullName>
    </recommendedName>
</protein>
<dbReference type="AlphaFoldDB" id="A0A9X1SUB8"/>
<dbReference type="RefSeq" id="WP_231443345.1">
    <property type="nucleotide sequence ID" value="NZ_JAJOMB010000009.1"/>
</dbReference>
<evidence type="ECO:0008006" key="3">
    <source>
        <dbReference type="Google" id="ProtNLM"/>
    </source>
</evidence>
<name>A0A9X1SUB8_9ACTN</name>
<proteinExistence type="predicted"/>
<gene>
    <name evidence="1" type="ORF">LR394_17870</name>
</gene>
<organism evidence="1 2">
    <name type="scientific">Kineosporia babensis</name>
    <dbReference type="NCBI Taxonomy" id="499548"/>
    <lineage>
        <taxon>Bacteria</taxon>
        <taxon>Bacillati</taxon>
        <taxon>Actinomycetota</taxon>
        <taxon>Actinomycetes</taxon>
        <taxon>Kineosporiales</taxon>
        <taxon>Kineosporiaceae</taxon>
        <taxon>Kineosporia</taxon>
    </lineage>
</organism>
<accession>A0A9X1SUB8</accession>
<sequence length="260" mass="28729">MPGGRFPTRGLGLLTAVLCVAALLSGCELESRNVVQPLPQDTSGPIQKAKPYTGMSPAQIYALLAETTQDALSVQVKATQVEDDIEVKINLQVSRAGRARGTITLPEGTMQVRFVGGEFYFLPDRQLLDDIAYGDRVWAERMTGLWIRIPESTDTRFFFDLTDMDILLDNLLDLERPQRGLKRVKGKEMGGRKTVGLRTARGTGTIYVDADGSGRLIGVRERGYHAVFTHWNKKVPVKAPTELMPEQEMDWGQPGPGIKA</sequence>